<dbReference type="PANTHER" id="PTHR43712">
    <property type="entry name" value="PUTATIVE (AFU_ORTHOLOGUE AFUA_4G14580)-RELATED"/>
    <property type="match status" value="1"/>
</dbReference>
<dbReference type="InterPro" id="IPR016461">
    <property type="entry name" value="COMT-like"/>
</dbReference>
<evidence type="ECO:0000256" key="2">
    <source>
        <dbReference type="ARBA" id="ARBA00022679"/>
    </source>
</evidence>
<protein>
    <submittedName>
        <fullName evidence="6">2-oxo-Delta(3)-4-5-5-trimethylcyclopentenylacetyl-CoA monooxygenase</fullName>
    </submittedName>
</protein>
<evidence type="ECO:0000256" key="3">
    <source>
        <dbReference type="ARBA" id="ARBA00022691"/>
    </source>
</evidence>
<keyword evidence="6" id="KW-0560">Oxidoreductase</keyword>
<dbReference type="AlphaFoldDB" id="A0A4Z1PMB0"/>
<dbReference type="PIRSF" id="PIRSF005739">
    <property type="entry name" value="O-mtase"/>
    <property type="match status" value="1"/>
</dbReference>
<gene>
    <name evidence="6" type="ORF">E6O75_ATG03000</name>
</gene>
<dbReference type="EMBL" id="SNSC02000006">
    <property type="protein sequence ID" value="TID23364.1"/>
    <property type="molecule type" value="Genomic_DNA"/>
</dbReference>
<accession>A0A4Z1PMB0</accession>
<dbReference type="GO" id="GO:0032259">
    <property type="term" value="P:methylation"/>
    <property type="evidence" value="ECO:0007669"/>
    <property type="project" value="UniProtKB-KW"/>
</dbReference>
<comment type="caution">
    <text evidence="6">The sequence shown here is derived from an EMBL/GenBank/DDBJ whole genome shotgun (WGS) entry which is preliminary data.</text>
</comment>
<dbReference type="InterPro" id="IPR001077">
    <property type="entry name" value="COMT_C"/>
</dbReference>
<keyword evidence="6" id="KW-0503">Monooxygenase</keyword>
<dbReference type="Gene3D" id="3.40.50.150">
    <property type="entry name" value="Vaccinia Virus protein VP39"/>
    <property type="match status" value="1"/>
</dbReference>
<dbReference type="Pfam" id="PF00891">
    <property type="entry name" value="Methyltransf_2"/>
    <property type="match status" value="1"/>
</dbReference>
<dbReference type="PROSITE" id="PS51683">
    <property type="entry name" value="SAM_OMT_II"/>
    <property type="match status" value="1"/>
</dbReference>
<keyword evidence="7" id="KW-1185">Reference proteome</keyword>
<name>A0A4Z1PMB0_9PEZI</name>
<organism evidence="6 7">
    <name type="scientific">Venturia nashicola</name>
    <dbReference type="NCBI Taxonomy" id="86259"/>
    <lineage>
        <taxon>Eukaryota</taxon>
        <taxon>Fungi</taxon>
        <taxon>Dikarya</taxon>
        <taxon>Ascomycota</taxon>
        <taxon>Pezizomycotina</taxon>
        <taxon>Dothideomycetes</taxon>
        <taxon>Pleosporomycetidae</taxon>
        <taxon>Venturiales</taxon>
        <taxon>Venturiaceae</taxon>
        <taxon>Venturia</taxon>
    </lineage>
</organism>
<dbReference type="GO" id="GO:0004497">
    <property type="term" value="F:monooxygenase activity"/>
    <property type="evidence" value="ECO:0007669"/>
    <property type="project" value="UniProtKB-KW"/>
</dbReference>
<evidence type="ECO:0000256" key="4">
    <source>
        <dbReference type="PIRSR" id="PIRSR005739-1"/>
    </source>
</evidence>
<feature type="active site" description="Proton acceptor" evidence="4">
    <location>
        <position position="304"/>
    </location>
</feature>
<dbReference type="SUPFAM" id="SSF53335">
    <property type="entry name" value="S-adenosyl-L-methionine-dependent methyltransferases"/>
    <property type="match status" value="1"/>
</dbReference>
<keyword evidence="3" id="KW-0949">S-adenosyl-L-methionine</keyword>
<sequence length="394" mass="44031">MADFTQKIAALSSIDCSSFSDEAARRKALTEARELVQRLESPWDKLTGVIWVAQARHGIVLTGTEIGLFDTLEKVPSGASLDELVEMLPVKVEKALLHRILNLLTNTGDVRAIDDKYGPTTFSTSIATTPGFKAAVLRSVDTTTACTHLPTYLKKIGYKDPADSKHGNHYDTFGMDMFTRLKEIPERGKQFNEFMTATSAMNRMPPWWTNYPFDEKLLNGYDPNKGPLVVDVGGGVGTLLERFRENLPEPHKSTVSLVFQDVSNVITHAKTRPLPPNLHAMSHDFFKPQPIQGARAYFMRAILHDWPDADCLIILGHLRKAMIPGYSKLLIDDRVVPAKGVDLMAAVSDIVMMVNLDAKERTEENWRSLFEEAGFKLCKIYEGPRAVLELEVVD</sequence>
<reference evidence="6 7" key="1">
    <citation type="submission" date="2019-04" db="EMBL/GenBank/DDBJ databases">
        <title>High contiguity whole genome sequence and gene annotation resource for two Venturia nashicola isolates.</title>
        <authorList>
            <person name="Prokchorchik M."/>
            <person name="Won K."/>
            <person name="Lee Y."/>
            <person name="Choi E.D."/>
            <person name="Segonzac C."/>
            <person name="Sohn K.H."/>
        </authorList>
    </citation>
    <scope>NUCLEOTIDE SEQUENCE [LARGE SCALE GENOMIC DNA]</scope>
    <source>
        <strain evidence="6 7">PRI2</strain>
    </source>
</reference>
<dbReference type="PANTHER" id="PTHR43712:SF17">
    <property type="entry name" value="O-METHYLTRANSFERASE"/>
    <property type="match status" value="1"/>
</dbReference>
<evidence type="ECO:0000259" key="5">
    <source>
        <dbReference type="Pfam" id="PF00891"/>
    </source>
</evidence>
<evidence type="ECO:0000313" key="7">
    <source>
        <dbReference type="Proteomes" id="UP000298493"/>
    </source>
</evidence>
<evidence type="ECO:0000313" key="6">
    <source>
        <dbReference type="EMBL" id="TID23364.1"/>
    </source>
</evidence>
<proteinExistence type="predicted"/>
<dbReference type="GO" id="GO:0008171">
    <property type="term" value="F:O-methyltransferase activity"/>
    <property type="evidence" value="ECO:0007669"/>
    <property type="project" value="InterPro"/>
</dbReference>
<evidence type="ECO:0000256" key="1">
    <source>
        <dbReference type="ARBA" id="ARBA00022603"/>
    </source>
</evidence>
<dbReference type="Proteomes" id="UP000298493">
    <property type="component" value="Unassembled WGS sequence"/>
</dbReference>
<keyword evidence="1" id="KW-0489">Methyltransferase</keyword>
<dbReference type="InterPro" id="IPR029063">
    <property type="entry name" value="SAM-dependent_MTases_sf"/>
</dbReference>
<feature type="domain" description="O-methyltransferase C-terminal" evidence="5">
    <location>
        <begin position="169"/>
        <end position="376"/>
    </location>
</feature>
<keyword evidence="2" id="KW-0808">Transferase</keyword>